<comment type="caution">
    <text evidence="5">The sequence shown here is derived from an EMBL/GenBank/DDBJ whole genome shotgun (WGS) entry which is preliminary data.</text>
</comment>
<accession>A0A7W8NP41</accession>
<reference evidence="4" key="1">
    <citation type="journal article" date="2014" name="Int. J. Syst. Evol. Microbiol.">
        <title>Complete genome of a new Firmicutes species belonging to the dominant human colonic microbiota ('Ruminococcus bicirculans') reveals two chromosomes and a selective capacity to utilize plant glucans.</title>
        <authorList>
            <consortium name="NISC Comparative Sequencing Program"/>
            <person name="Wegmann U."/>
            <person name="Louis P."/>
            <person name="Goesmann A."/>
            <person name="Henrissat B."/>
            <person name="Duncan S.H."/>
            <person name="Flint H.J."/>
        </authorList>
    </citation>
    <scope>NUCLEOTIDE SEQUENCE</scope>
    <source>
        <strain evidence="4">CGMCC 1.18437</strain>
    </source>
</reference>
<dbReference type="Proteomes" id="UP000619376">
    <property type="component" value="Unassembled WGS sequence"/>
</dbReference>
<dbReference type="EC" id="3.2.1.3" evidence="5"/>
<feature type="domain" description="Glucodextranase N-terminal" evidence="3">
    <location>
        <begin position="14"/>
        <end position="266"/>
    </location>
</feature>
<dbReference type="PANTHER" id="PTHR31616:SF0">
    <property type="entry name" value="GLUCAN 1,4-ALPHA-GLUCOSIDASE"/>
    <property type="match status" value="1"/>
</dbReference>
<proteinExistence type="predicted"/>
<protein>
    <submittedName>
        <fullName evidence="4">Glucan 1,4-alpha-glucosidase</fullName>
    </submittedName>
    <submittedName>
        <fullName evidence="5">Glucoamylase</fullName>
        <ecNumber evidence="5">3.2.1.3</ecNumber>
    </submittedName>
</protein>
<dbReference type="GO" id="GO:0004339">
    <property type="term" value="F:glucan 1,4-alpha-glucosidase activity"/>
    <property type="evidence" value="ECO:0007669"/>
    <property type="project" value="UniProtKB-EC"/>
</dbReference>
<dbReference type="Gene3D" id="1.50.10.10">
    <property type="match status" value="1"/>
</dbReference>
<dbReference type="EMBL" id="JACHFK010000004">
    <property type="protein sequence ID" value="MBB5376416.1"/>
    <property type="molecule type" value="Genomic_DNA"/>
</dbReference>
<evidence type="ECO:0000313" key="5">
    <source>
        <dbReference type="EMBL" id="MBB5376416.1"/>
    </source>
</evidence>
<dbReference type="AlphaFoldDB" id="A0A7W8NP41"/>
<dbReference type="InterPro" id="IPR011013">
    <property type="entry name" value="Gal_mutarotase_sf_dom"/>
</dbReference>
<reference evidence="5 6" key="3">
    <citation type="submission" date="2020-08" db="EMBL/GenBank/DDBJ databases">
        <title>Genomic Encyclopedia of Type Strains, Phase IV (KMG-IV): sequencing the most valuable type-strain genomes for metagenomic binning, comparative biology and taxonomic classification.</title>
        <authorList>
            <person name="Goeker M."/>
        </authorList>
    </citation>
    <scope>NUCLEOTIDE SEQUENCE [LARGE SCALE GENOMIC DNA]</scope>
    <source>
        <strain evidence="5 6">DSM 27521</strain>
    </source>
</reference>
<name>A0A7W8NP41_9DEIO</name>
<organism evidence="5 6">
    <name type="scientific">Deinococcus metalli</name>
    <dbReference type="NCBI Taxonomy" id="1141878"/>
    <lineage>
        <taxon>Bacteria</taxon>
        <taxon>Thermotogati</taxon>
        <taxon>Deinococcota</taxon>
        <taxon>Deinococci</taxon>
        <taxon>Deinococcales</taxon>
        <taxon>Deinococcaceae</taxon>
        <taxon>Deinococcus</taxon>
    </lineage>
</organism>
<dbReference type="InterPro" id="IPR012341">
    <property type="entry name" value="6hp_glycosidase-like_sf"/>
</dbReference>
<evidence type="ECO:0000313" key="7">
    <source>
        <dbReference type="Proteomes" id="UP000619376"/>
    </source>
</evidence>
<sequence length="788" mass="85517">MMPTFTLVGDEHAAPGGAGLPPTWSSSDKDSVTTSLGPARVWATLGHGMLNEVYWPSTGQPQLRDLGLYLVGEGGRWVDLRRERHYELSTPAPHLPLPTVVHRPSPGFDGPDYELSLEVIPDPLRDALLLRYALRGPYRVVMIVSPHLDASTPENVAWVDGALFAHQHRHVLCVAADVPFTHASAGVVGTSDGWQDLHAHGELTWAYTRAGPGNVALSAELGAAHGTVALGFSNTARGAWTLARSSLAEGPDAARTACVQAWSTWAQPLRIPAPDATLGHLAQFSAAVLRMHEDRTYPGAVVASLSTPWGNHTDALGGYHLVWPRDATLAAFALIAADQIEDARRILARFIATQQADGHWPQNNYPSGDPYWTGLQLDETAFPVLLAAKLRELGSAEVSGTTDMVRRALGFVARTGPTSDQDRWEENPGVNPFTVAVAVAALVAGATWLTGEERDDALRLADEWNERLDSWCYVTGTPLAQELGVSGYYVRLAPPQQEGGVTGQVLLRNRMGETVPASALVSLDFSYLPRLGLRAATDERVRDTVRVVDHLLREDTPSGPLYHRYNGDGYGEYDDGRPYDGSGRGRLWPLLSGERGHLALQAGEDPLPYLEVIARCASPGGLLPEQVWNGPALPEWGLQPGRPSGSAMPLVWAHAEFLKLLIARHSGRPAELLASVEERYATPRPAAEWRWRNETPFTVLPAGRALTVESPVPFTLHVGWDGWQDVQDVEAAPGSFGVWLVRLGRDALTGRGSVQFTRRFESGWEGTDHHVSVQGTTSAAQPGQLRTH</sequence>
<feature type="domain" description="GH15-like" evidence="2">
    <location>
        <begin position="287"/>
        <end position="660"/>
    </location>
</feature>
<dbReference type="Proteomes" id="UP000539473">
    <property type="component" value="Unassembled WGS sequence"/>
</dbReference>
<dbReference type="InterPro" id="IPR015220">
    <property type="entry name" value="Glucodextranase_N"/>
</dbReference>
<dbReference type="Pfam" id="PF00723">
    <property type="entry name" value="Glyco_hydro_15"/>
    <property type="match status" value="1"/>
</dbReference>
<evidence type="ECO:0000259" key="2">
    <source>
        <dbReference type="Pfam" id="PF00723"/>
    </source>
</evidence>
<dbReference type="CDD" id="cd07430">
    <property type="entry name" value="GH15_N"/>
    <property type="match status" value="1"/>
</dbReference>
<dbReference type="InterPro" id="IPR008928">
    <property type="entry name" value="6-hairpin_glycosidase_sf"/>
</dbReference>
<reference evidence="7" key="2">
    <citation type="journal article" date="2019" name="Int. J. Syst. Evol. Microbiol.">
        <title>The Global Catalogue of Microorganisms (GCM) 10K type strain sequencing project: providing services to taxonomists for standard genome sequencing and annotation.</title>
        <authorList>
            <consortium name="The Broad Institute Genomics Platform"/>
            <consortium name="The Broad Institute Genome Sequencing Center for Infectious Disease"/>
            <person name="Wu L."/>
            <person name="Ma J."/>
        </authorList>
    </citation>
    <scope>NUCLEOTIDE SEQUENCE [LARGE SCALE GENOMIC DNA]</scope>
    <source>
        <strain evidence="7">CGMCC 1.18437</strain>
    </source>
</reference>
<dbReference type="SUPFAM" id="SSF74650">
    <property type="entry name" value="Galactose mutarotase-like"/>
    <property type="match status" value="1"/>
</dbReference>
<keyword evidence="5" id="KW-0326">Glycosidase</keyword>
<dbReference type="GO" id="GO:0030246">
    <property type="term" value="F:carbohydrate binding"/>
    <property type="evidence" value="ECO:0007669"/>
    <property type="project" value="InterPro"/>
</dbReference>
<feature type="region of interest" description="Disordered" evidence="1">
    <location>
        <begin position="1"/>
        <end position="32"/>
    </location>
</feature>
<feature type="region of interest" description="Disordered" evidence="1">
    <location>
        <begin position="767"/>
        <end position="788"/>
    </location>
</feature>
<dbReference type="RefSeq" id="WP_221274902.1">
    <property type="nucleotide sequence ID" value="NZ_BNAJ01000004.1"/>
</dbReference>
<gene>
    <name evidence="4" type="ORF">GCM10017781_20880</name>
    <name evidence="5" type="ORF">HNQ07_001880</name>
</gene>
<evidence type="ECO:0000313" key="4">
    <source>
        <dbReference type="EMBL" id="GHF44221.1"/>
    </source>
</evidence>
<evidence type="ECO:0000256" key="1">
    <source>
        <dbReference type="SAM" id="MobiDB-lite"/>
    </source>
</evidence>
<keyword evidence="7" id="KW-1185">Reference proteome</keyword>
<reference evidence="4" key="4">
    <citation type="submission" date="2024-05" db="EMBL/GenBank/DDBJ databases">
        <authorList>
            <person name="Sun Q."/>
            <person name="Zhou Y."/>
        </authorList>
    </citation>
    <scope>NUCLEOTIDE SEQUENCE</scope>
    <source>
        <strain evidence="4">CGMCC 1.18437</strain>
    </source>
</reference>
<dbReference type="InterPro" id="IPR014718">
    <property type="entry name" value="GH-type_carb-bd"/>
</dbReference>
<feature type="compositionally biased region" description="Polar residues" evidence="1">
    <location>
        <begin position="773"/>
        <end position="788"/>
    </location>
</feature>
<keyword evidence="5" id="KW-0378">Hydrolase</keyword>
<dbReference type="PANTHER" id="PTHR31616">
    <property type="entry name" value="TREHALASE"/>
    <property type="match status" value="1"/>
</dbReference>
<dbReference type="Pfam" id="PF09137">
    <property type="entry name" value="Glucodextran_N"/>
    <property type="match status" value="1"/>
</dbReference>
<dbReference type="GO" id="GO:0016757">
    <property type="term" value="F:glycosyltransferase activity"/>
    <property type="evidence" value="ECO:0007669"/>
    <property type="project" value="UniProtKB-ARBA"/>
</dbReference>
<evidence type="ECO:0000259" key="3">
    <source>
        <dbReference type="Pfam" id="PF09137"/>
    </source>
</evidence>
<dbReference type="EMBL" id="BNAJ01000004">
    <property type="protein sequence ID" value="GHF44221.1"/>
    <property type="molecule type" value="Genomic_DNA"/>
</dbReference>
<dbReference type="Gene3D" id="2.70.98.10">
    <property type="match status" value="1"/>
</dbReference>
<evidence type="ECO:0000313" key="6">
    <source>
        <dbReference type="Proteomes" id="UP000539473"/>
    </source>
</evidence>
<dbReference type="InterPro" id="IPR011613">
    <property type="entry name" value="GH15-like"/>
</dbReference>
<dbReference type="SUPFAM" id="SSF48208">
    <property type="entry name" value="Six-hairpin glycosidases"/>
    <property type="match status" value="1"/>
</dbReference>
<dbReference type="GO" id="GO:0005975">
    <property type="term" value="P:carbohydrate metabolic process"/>
    <property type="evidence" value="ECO:0007669"/>
    <property type="project" value="InterPro"/>
</dbReference>